<proteinExistence type="predicted"/>
<evidence type="ECO:0000313" key="2">
    <source>
        <dbReference type="Proteomes" id="UP000294581"/>
    </source>
</evidence>
<dbReference type="EMBL" id="SORF01000003">
    <property type="protein sequence ID" value="TDY50055.1"/>
    <property type="molecule type" value="Genomic_DNA"/>
</dbReference>
<dbReference type="InterPro" id="IPR050696">
    <property type="entry name" value="FtsA/MreB"/>
</dbReference>
<evidence type="ECO:0000313" key="1">
    <source>
        <dbReference type="EMBL" id="TDY50055.1"/>
    </source>
</evidence>
<dbReference type="Pfam" id="PF11104">
    <property type="entry name" value="PilM_2"/>
    <property type="match status" value="1"/>
</dbReference>
<name>A0A4R8LTE8_9BACL</name>
<dbReference type="PANTHER" id="PTHR32432">
    <property type="entry name" value="CELL DIVISION PROTEIN FTSA-RELATED"/>
    <property type="match status" value="1"/>
</dbReference>
<dbReference type="Proteomes" id="UP000294581">
    <property type="component" value="Unassembled WGS sequence"/>
</dbReference>
<keyword evidence="2" id="KW-1185">Reference proteome</keyword>
<dbReference type="Gene3D" id="3.30.1490.300">
    <property type="match status" value="1"/>
</dbReference>
<sequence>MALRGKGVSIGVEVSDACVRIAELEWAKVPRLRRLETYEIHGETGDTSSGADFEAWQAVWQKAFRPDGRRKSQVHVAVPNRWTVIRQLGLPSFGDEELRSVIEFQLQHSIHLPFDEVTFDFVRCPKEAAGEASDDAETSLILVAADKQLVGTLVDSFRHHGIRPVSVDIHPLAVYRLLRKFHDGLPQSFLFMEVNGDFVDMHVFHQGLLYLTRQFPLPAPVDDASNGMFDDLSQIGVEIERTVNFFRYTLNQRDVEFARLFIASPEGAVSSDLSVLEGQVGMPCEIMSLAALIRSHMAFTRKVAIRPDDASLHDYAAAIGLALRGV</sequence>
<dbReference type="InterPro" id="IPR005883">
    <property type="entry name" value="PilM"/>
</dbReference>
<dbReference type="OrthoDB" id="2690797at2"/>
<comment type="caution">
    <text evidence="1">The sequence shown here is derived from an EMBL/GenBank/DDBJ whole genome shotgun (WGS) entry which is preliminary data.</text>
</comment>
<dbReference type="AlphaFoldDB" id="A0A4R8LTE8"/>
<reference evidence="1 2" key="1">
    <citation type="submission" date="2019-03" db="EMBL/GenBank/DDBJ databases">
        <title>Genomic Encyclopedia of Type Strains, Phase IV (KMG-IV): sequencing the most valuable type-strain genomes for metagenomic binning, comparative biology and taxonomic classification.</title>
        <authorList>
            <person name="Goeker M."/>
        </authorList>
    </citation>
    <scope>NUCLEOTIDE SEQUENCE [LARGE SCALE GENOMIC DNA]</scope>
    <source>
        <strain evidence="1 2">DSM 17974</strain>
    </source>
</reference>
<gene>
    <name evidence="1" type="ORF">C7445_10399</name>
</gene>
<protein>
    <submittedName>
        <fullName evidence="1">Type IV pilus assembly protein PilM</fullName>
    </submittedName>
</protein>
<organism evidence="1 2">
    <name type="scientific">Alicyclobacillus sacchari</name>
    <dbReference type="NCBI Taxonomy" id="392010"/>
    <lineage>
        <taxon>Bacteria</taxon>
        <taxon>Bacillati</taxon>
        <taxon>Bacillota</taxon>
        <taxon>Bacilli</taxon>
        <taxon>Bacillales</taxon>
        <taxon>Alicyclobacillaceae</taxon>
        <taxon>Alicyclobacillus</taxon>
    </lineage>
</organism>
<dbReference type="SUPFAM" id="SSF53067">
    <property type="entry name" value="Actin-like ATPase domain"/>
    <property type="match status" value="1"/>
</dbReference>
<dbReference type="RefSeq" id="WP_134158789.1">
    <property type="nucleotide sequence ID" value="NZ_SORF01000003.1"/>
</dbReference>
<dbReference type="PANTHER" id="PTHR32432:SF3">
    <property type="entry name" value="ETHANOLAMINE UTILIZATION PROTEIN EUTJ"/>
    <property type="match status" value="1"/>
</dbReference>
<accession>A0A4R8LTE8</accession>
<dbReference type="InterPro" id="IPR043129">
    <property type="entry name" value="ATPase_NBD"/>
</dbReference>